<dbReference type="InParanoid" id="A0A1J7JPY7"/>
<dbReference type="Proteomes" id="UP000182658">
    <property type="component" value="Unassembled WGS sequence"/>
</dbReference>
<keyword evidence="3" id="KW-1185">Reference proteome</keyword>
<evidence type="ECO:0000256" key="1">
    <source>
        <dbReference type="SAM" id="MobiDB-lite"/>
    </source>
</evidence>
<feature type="region of interest" description="Disordered" evidence="1">
    <location>
        <begin position="48"/>
        <end position="86"/>
    </location>
</feature>
<feature type="compositionally biased region" description="Polar residues" evidence="1">
    <location>
        <begin position="68"/>
        <end position="86"/>
    </location>
</feature>
<evidence type="ECO:0000313" key="3">
    <source>
        <dbReference type="Proteomes" id="UP000182658"/>
    </source>
</evidence>
<proteinExistence type="predicted"/>
<dbReference type="EMBL" id="KV875096">
    <property type="protein sequence ID" value="OIW31404.1"/>
    <property type="molecule type" value="Genomic_DNA"/>
</dbReference>
<dbReference type="AlphaFoldDB" id="A0A1J7JPY7"/>
<gene>
    <name evidence="2" type="ORF">CONLIGDRAFT_631352</name>
</gene>
<sequence>MLPLPGLVPHCQPGQLTPHRMKCGAPSFPNLQFIGFNNSVAMSNRENREVLGRHRASRPAEMRAPPSTLASCGRQSRSHGSGSESA</sequence>
<protein>
    <submittedName>
        <fullName evidence="2">Uncharacterized protein</fullName>
    </submittedName>
</protein>
<accession>A0A1J7JPY7</accession>
<organism evidence="2 3">
    <name type="scientific">Coniochaeta ligniaria NRRL 30616</name>
    <dbReference type="NCBI Taxonomy" id="1408157"/>
    <lineage>
        <taxon>Eukaryota</taxon>
        <taxon>Fungi</taxon>
        <taxon>Dikarya</taxon>
        <taxon>Ascomycota</taxon>
        <taxon>Pezizomycotina</taxon>
        <taxon>Sordariomycetes</taxon>
        <taxon>Sordariomycetidae</taxon>
        <taxon>Coniochaetales</taxon>
        <taxon>Coniochaetaceae</taxon>
        <taxon>Coniochaeta</taxon>
    </lineage>
</organism>
<reference evidence="2 3" key="1">
    <citation type="submission" date="2016-10" db="EMBL/GenBank/DDBJ databases">
        <title>Draft genome sequence of Coniochaeta ligniaria NRRL30616, a lignocellulolytic fungus for bioabatement of inhibitors in plant biomass hydrolysates.</title>
        <authorList>
            <consortium name="DOE Joint Genome Institute"/>
            <person name="Jimenez D.J."/>
            <person name="Hector R.E."/>
            <person name="Riley R."/>
            <person name="Sun H."/>
            <person name="Grigoriev I.V."/>
            <person name="Van Elsas J.D."/>
            <person name="Nichols N.N."/>
        </authorList>
    </citation>
    <scope>NUCLEOTIDE SEQUENCE [LARGE SCALE GENOMIC DNA]</scope>
    <source>
        <strain evidence="2 3">NRRL 30616</strain>
    </source>
</reference>
<evidence type="ECO:0000313" key="2">
    <source>
        <dbReference type="EMBL" id="OIW31404.1"/>
    </source>
</evidence>
<name>A0A1J7JPY7_9PEZI</name>